<keyword evidence="5" id="KW-0472">Membrane</keyword>
<evidence type="ECO:0000313" key="7">
    <source>
        <dbReference type="Proteomes" id="UP001141253"/>
    </source>
</evidence>
<evidence type="ECO:0000256" key="4">
    <source>
        <dbReference type="ARBA" id="ARBA00022989"/>
    </source>
</evidence>
<keyword evidence="2" id="KW-0813">Transport</keyword>
<keyword evidence="4" id="KW-1133">Transmembrane helix</keyword>
<dbReference type="Gene3D" id="1.20.1250.20">
    <property type="entry name" value="MFS general substrate transporter like domains"/>
    <property type="match status" value="1"/>
</dbReference>
<evidence type="ECO:0000256" key="2">
    <source>
        <dbReference type="ARBA" id="ARBA00022448"/>
    </source>
</evidence>
<evidence type="ECO:0000256" key="5">
    <source>
        <dbReference type="ARBA" id="ARBA00023136"/>
    </source>
</evidence>
<organism evidence="6 7">
    <name type="scientific">Salix suchowensis</name>
    <dbReference type="NCBI Taxonomy" id="1278906"/>
    <lineage>
        <taxon>Eukaryota</taxon>
        <taxon>Viridiplantae</taxon>
        <taxon>Streptophyta</taxon>
        <taxon>Embryophyta</taxon>
        <taxon>Tracheophyta</taxon>
        <taxon>Spermatophyta</taxon>
        <taxon>Magnoliopsida</taxon>
        <taxon>eudicotyledons</taxon>
        <taxon>Gunneridae</taxon>
        <taxon>Pentapetalae</taxon>
        <taxon>rosids</taxon>
        <taxon>fabids</taxon>
        <taxon>Malpighiales</taxon>
        <taxon>Salicaceae</taxon>
        <taxon>Saliceae</taxon>
        <taxon>Salix</taxon>
    </lineage>
</organism>
<dbReference type="SUPFAM" id="SSF103473">
    <property type="entry name" value="MFS general substrate transporter"/>
    <property type="match status" value="1"/>
</dbReference>
<comment type="caution">
    <text evidence="6">The sequence shown here is derived from an EMBL/GenBank/DDBJ whole genome shotgun (WGS) entry which is preliminary data.</text>
</comment>
<dbReference type="EMBL" id="JAPFFI010000026">
    <property type="protein sequence ID" value="KAJ6309422.1"/>
    <property type="molecule type" value="Genomic_DNA"/>
</dbReference>
<evidence type="ECO:0000256" key="3">
    <source>
        <dbReference type="ARBA" id="ARBA00022692"/>
    </source>
</evidence>
<dbReference type="InterPro" id="IPR005829">
    <property type="entry name" value="Sugar_transporter_CS"/>
</dbReference>
<accession>A0ABQ8ZS04</accession>
<dbReference type="InterPro" id="IPR036259">
    <property type="entry name" value="MFS_trans_sf"/>
</dbReference>
<gene>
    <name evidence="6" type="ORF">OIU77_015221</name>
</gene>
<reference evidence="6" key="1">
    <citation type="submission" date="2022-10" db="EMBL/GenBank/DDBJ databases">
        <authorList>
            <person name="Hyden B.L."/>
            <person name="Feng K."/>
            <person name="Yates T."/>
            <person name="Jawdy S."/>
            <person name="Smart L.B."/>
            <person name="Muchero W."/>
        </authorList>
    </citation>
    <scope>NUCLEOTIDE SEQUENCE</scope>
    <source>
        <tissue evidence="6">Shoot tip</tissue>
    </source>
</reference>
<keyword evidence="7" id="KW-1185">Reference proteome</keyword>
<protein>
    <recommendedName>
        <fullName evidence="8">Major facilitator superfamily (MFS) profile domain-containing protein</fullName>
    </recommendedName>
</protein>
<dbReference type="PANTHER" id="PTHR23515">
    <property type="entry name" value="HIGH-AFFINITY NITRATE TRANSPORTER 2.3"/>
    <property type="match status" value="1"/>
</dbReference>
<dbReference type="Proteomes" id="UP001141253">
    <property type="component" value="Unassembled WGS sequence"/>
</dbReference>
<proteinExistence type="predicted"/>
<evidence type="ECO:0000313" key="6">
    <source>
        <dbReference type="EMBL" id="KAJ6309422.1"/>
    </source>
</evidence>
<evidence type="ECO:0000256" key="1">
    <source>
        <dbReference type="ARBA" id="ARBA00004141"/>
    </source>
</evidence>
<keyword evidence="3" id="KW-0812">Transmembrane</keyword>
<reference evidence="6" key="2">
    <citation type="journal article" date="2023" name="Int. J. Mol. Sci.">
        <title>De Novo Assembly and Annotation of 11 Diverse Shrub Willow (Salix) Genomes Reveals Novel Gene Organization in Sex-Linked Regions.</title>
        <authorList>
            <person name="Hyden B."/>
            <person name="Feng K."/>
            <person name="Yates T.B."/>
            <person name="Jawdy S."/>
            <person name="Cereghino C."/>
            <person name="Smart L.B."/>
            <person name="Muchero W."/>
        </authorList>
    </citation>
    <scope>NUCLEOTIDE SEQUENCE</scope>
    <source>
        <tissue evidence="6">Shoot tip</tissue>
    </source>
</reference>
<comment type="subcellular location">
    <subcellularLocation>
        <location evidence="1">Membrane</location>
        <topology evidence="1">Multi-pass membrane protein</topology>
    </subcellularLocation>
</comment>
<dbReference type="PROSITE" id="PS00216">
    <property type="entry name" value="SUGAR_TRANSPORT_1"/>
    <property type="match status" value="1"/>
</dbReference>
<sequence length="129" mass="14168">MVLAYGQDLPSGSYKDFRKAIGKPKDSFSEMLYNGLTNYRGWILALTYGYCFGSELSTDNIIAQYFYDRFGVNLQVAGMIAASVGLANLFSRPMGGALSDKMGRRLGMRGRLWGLWSVQTVAGLLGCLV</sequence>
<dbReference type="InterPro" id="IPR044772">
    <property type="entry name" value="NO3_transporter"/>
</dbReference>
<name>A0ABQ8ZS04_9ROSI</name>
<evidence type="ECO:0008006" key="8">
    <source>
        <dbReference type="Google" id="ProtNLM"/>
    </source>
</evidence>